<evidence type="ECO:0008006" key="4">
    <source>
        <dbReference type="Google" id="ProtNLM"/>
    </source>
</evidence>
<keyword evidence="3" id="KW-1185">Reference proteome</keyword>
<dbReference type="AlphaFoldDB" id="A0A4V2MU38"/>
<feature type="transmembrane region" description="Helical" evidence="1">
    <location>
        <begin position="46"/>
        <end position="65"/>
    </location>
</feature>
<sequence length="568" mass="63575">MAAWSLQTFILSILFFLSICFTVTFKRRGLQLDHITERVHYNFRFPSQMFLLGTIVFGLILIFFAGQLSKLPRRKMLIALLIYVFIVQIIWICALGLISYAYQDTRSLIDAATFLLKGDVGKFDPAYCPQGTVDSSCIARHIPSPHRYMSYYPFQSGPLLWFVLVFALFGINNLIAFQIVNVIAITGLVAILWRLGSHLKLKNTGFAAYSLLVATCVPLLMFCAFVYPNAVGFAITVAGIGIIAEAVRMEKTWKSLLTLAIGFAISGIGIVFKSTFQIIILAAIAAMVITVLYNHRFWQLGASIIFAAGSFGISKLPTVIVEHWTGQNFGKGLPMISWIAIGLGEKEDRGAGWWTGFALRAFKETNNNYDAQVHISRDFIHQRIEQFTSHPDDGLRFFTAKLSSEWAEPTFMTGLYSKQGTSWLGFHGLANFILTGTGTPYVIAFENISQTVVYLFSIIGCAAFMRSHVRDLTQGARFAQNRFVQSKTTENNSSLIQQRSSSEVFTQSVLSISFIGGFLCFTLWEAKGIYTLPFYILLFPIAARGIESCIDWVSKDKIPEKIKISEHE</sequence>
<feature type="transmembrane region" description="Helical" evidence="1">
    <location>
        <begin position="160"/>
        <end position="193"/>
    </location>
</feature>
<keyword evidence="1" id="KW-1133">Transmembrane helix</keyword>
<evidence type="ECO:0000256" key="1">
    <source>
        <dbReference type="SAM" id="Phobius"/>
    </source>
</evidence>
<dbReference type="EMBL" id="RXLP01000004">
    <property type="protein sequence ID" value="TCD54869.1"/>
    <property type="molecule type" value="Genomic_DNA"/>
</dbReference>
<feature type="transmembrane region" description="Helical" evidence="1">
    <location>
        <begin position="504"/>
        <end position="524"/>
    </location>
</feature>
<evidence type="ECO:0000313" key="2">
    <source>
        <dbReference type="EMBL" id="TCD54869.1"/>
    </source>
</evidence>
<dbReference type="Proteomes" id="UP000291289">
    <property type="component" value="Unassembled WGS sequence"/>
</dbReference>
<proteinExistence type="predicted"/>
<dbReference type="OrthoDB" id="1998185at2"/>
<protein>
    <recommendedName>
        <fullName evidence="4">Glycosyltransferase RgtA/B/C/D-like domain-containing protein</fullName>
    </recommendedName>
</protein>
<feature type="transmembrane region" description="Helical" evidence="1">
    <location>
        <begin position="205"/>
        <end position="227"/>
    </location>
</feature>
<name>A0A4V2MU38_9BIFI</name>
<feature type="transmembrane region" description="Helical" evidence="1">
    <location>
        <begin position="256"/>
        <end position="272"/>
    </location>
</feature>
<organism evidence="2 3">
    <name type="scientific">Alloscardovia theropitheci</name>
    <dbReference type="NCBI Taxonomy" id="2496842"/>
    <lineage>
        <taxon>Bacteria</taxon>
        <taxon>Bacillati</taxon>
        <taxon>Actinomycetota</taxon>
        <taxon>Actinomycetes</taxon>
        <taxon>Bifidobacteriales</taxon>
        <taxon>Bifidobacteriaceae</taxon>
        <taxon>Alloscardovia</taxon>
    </lineage>
</organism>
<keyword evidence="1" id="KW-0472">Membrane</keyword>
<gene>
    <name evidence="2" type="ORF">EJ419_01135</name>
</gene>
<evidence type="ECO:0000313" key="3">
    <source>
        <dbReference type="Proteomes" id="UP000291289"/>
    </source>
</evidence>
<feature type="transmembrane region" description="Helical" evidence="1">
    <location>
        <begin position="77"/>
        <end position="102"/>
    </location>
</feature>
<reference evidence="2 3" key="1">
    <citation type="submission" date="2018-12" db="EMBL/GenBank/DDBJ databases">
        <title>Alloscrdovia theropitheci sp. nov: a novel taxon from the feces of the bleeding-herat monkey (Theropithecus geleda).</title>
        <authorList>
            <person name="Modesto M."/>
        </authorList>
    </citation>
    <scope>NUCLEOTIDE SEQUENCE [LARGE SCALE GENOMIC DNA]</scope>
    <source>
        <strain evidence="2 3">GLDI4/2</strain>
    </source>
</reference>
<accession>A0A4V2MU38</accession>
<keyword evidence="1" id="KW-0812">Transmembrane</keyword>
<feature type="transmembrane region" description="Helical" evidence="1">
    <location>
        <begin position="278"/>
        <end position="295"/>
    </location>
</feature>
<feature type="transmembrane region" description="Helical" evidence="1">
    <location>
        <begin position="233"/>
        <end position="249"/>
    </location>
</feature>
<comment type="caution">
    <text evidence="2">The sequence shown here is derived from an EMBL/GenBank/DDBJ whole genome shotgun (WGS) entry which is preliminary data.</text>
</comment>